<sequence length="838" mass="89887">MDQAADKKPTVTDAASQEPSSGKAPRSWVPRACDRCRKRKARCDQQVPCRNCAEAGVTCTHDAPVLKRGPRPKPRNRDVESRLRNLESLLASISNGGSGGSGAALSLSRRELDQIRVAANITRGSDTSPSSDADSHAGPSRAHPPPPKGPGDSPLQSLDALASQAAGSPVVSTGGGPGPVTSGDYVPSIVFDPFGVPTSSQALPSMSGYGMYEAQPYAQPPKNTSAPADLLYRDNEGQTKWLGPSSGMPLLERLKINGSGAGWNQPMGTNGEGPSADEWTSLSNAIGINVENNEGIDQIAGRGGPASALSPSSTRDEFLWGRITTIVPPDLIDALVRCYFTISHLLWPIIHAPTFMNSYLDPEHRKNPSFIALVLSICSLSSRYTPDARLRQTTSTGQILAFDIINLAKDVTQQAAAERSDLAIVQALFNLSVVQEGIARTNQVWSLLSQAVSIAMDMGLHRRKDEYGFTAVELEEQKRTLWALYCQAVAASCTYGRPSLLRLDDIQLDEPAAVDDVYISVEKGIGTQPPDRPSVMAGFVAGVRLHMILERTVRRVNRVIRDVDESNLTFVDLVQSGQSRKFRVTDELELLSHVTDGLVGDWSFSPSTVSDSDSVRFFQRTRVFTLQQFIRLLSARHAFTEFLGGAAASGGAAEEQALLQQTTQSALGIIGTYSIIDGQGRLDFFGAHAISQLTQAGAGLIGVILHVRSTSIQGGENVLSVALQGLCASILVLRKLGTRRPAGNRAAELLLEFSRACRITIPGLPENEPGAPPGTVEVPMLRALPRRTLSTSGQPQADLSQDQFDAWLGLALQSGGDAWMGMPEGYTPEQGAWTPQQQ</sequence>
<dbReference type="PROSITE" id="PS50048">
    <property type="entry name" value="ZN2_CY6_FUNGAL_2"/>
    <property type="match status" value="1"/>
</dbReference>
<evidence type="ECO:0000256" key="5">
    <source>
        <dbReference type="SAM" id="MobiDB-lite"/>
    </source>
</evidence>
<dbReference type="InterPro" id="IPR050987">
    <property type="entry name" value="AtrR-like"/>
</dbReference>
<dbReference type="CDD" id="cd00067">
    <property type="entry name" value="GAL4"/>
    <property type="match status" value="1"/>
</dbReference>
<dbReference type="Pfam" id="PF04082">
    <property type="entry name" value="Fungal_trans"/>
    <property type="match status" value="1"/>
</dbReference>
<evidence type="ECO:0000259" key="6">
    <source>
        <dbReference type="PROSITE" id="PS50048"/>
    </source>
</evidence>
<feature type="compositionally biased region" description="Polar residues" evidence="5">
    <location>
        <begin position="122"/>
        <end position="132"/>
    </location>
</feature>
<feature type="region of interest" description="Disordered" evidence="5">
    <location>
        <begin position="120"/>
        <end position="179"/>
    </location>
</feature>
<feature type="compositionally biased region" description="Low complexity" evidence="5">
    <location>
        <begin position="150"/>
        <end position="172"/>
    </location>
</feature>
<protein>
    <submittedName>
        <fullName evidence="7">Cutinase transcription factor 1 alpha</fullName>
    </submittedName>
</protein>
<dbReference type="GO" id="GO:0000981">
    <property type="term" value="F:DNA-binding transcription factor activity, RNA polymerase II-specific"/>
    <property type="evidence" value="ECO:0007669"/>
    <property type="project" value="InterPro"/>
</dbReference>
<dbReference type="InterPro" id="IPR036864">
    <property type="entry name" value="Zn2-C6_fun-type_DNA-bd_sf"/>
</dbReference>
<dbReference type="PROSITE" id="PS00463">
    <property type="entry name" value="ZN2_CY6_FUNGAL_1"/>
    <property type="match status" value="1"/>
</dbReference>
<evidence type="ECO:0000313" key="8">
    <source>
        <dbReference type="Proteomes" id="UP000827549"/>
    </source>
</evidence>
<accession>A0AAF0Y5E4</accession>
<organism evidence="7 8">
    <name type="scientific">Vanrija pseudolonga</name>
    <dbReference type="NCBI Taxonomy" id="143232"/>
    <lineage>
        <taxon>Eukaryota</taxon>
        <taxon>Fungi</taxon>
        <taxon>Dikarya</taxon>
        <taxon>Basidiomycota</taxon>
        <taxon>Agaricomycotina</taxon>
        <taxon>Tremellomycetes</taxon>
        <taxon>Trichosporonales</taxon>
        <taxon>Trichosporonaceae</taxon>
        <taxon>Vanrija</taxon>
    </lineage>
</organism>
<dbReference type="Pfam" id="PF00172">
    <property type="entry name" value="Zn_clus"/>
    <property type="match status" value="1"/>
</dbReference>
<dbReference type="GeneID" id="87804808"/>
<feature type="compositionally biased region" description="Basic and acidic residues" evidence="5">
    <location>
        <begin position="1"/>
        <end position="10"/>
    </location>
</feature>
<feature type="domain" description="Zn(2)-C6 fungal-type" evidence="6">
    <location>
        <begin position="32"/>
        <end position="61"/>
    </location>
</feature>
<dbReference type="GO" id="GO:0005634">
    <property type="term" value="C:nucleus"/>
    <property type="evidence" value="ECO:0007669"/>
    <property type="project" value="UniProtKB-SubCell"/>
</dbReference>
<dbReference type="InterPro" id="IPR001138">
    <property type="entry name" value="Zn2Cys6_DnaBD"/>
</dbReference>
<feature type="region of interest" description="Disordered" evidence="5">
    <location>
        <begin position="60"/>
        <end position="81"/>
    </location>
</feature>
<dbReference type="PANTHER" id="PTHR46910:SF3">
    <property type="entry name" value="HALOTOLERANCE PROTEIN 9-RELATED"/>
    <property type="match status" value="1"/>
</dbReference>
<gene>
    <name evidence="7" type="primary">CTF1-ALPHA_1</name>
    <name evidence="7" type="ORF">LOC62_01G001553</name>
</gene>
<evidence type="ECO:0000256" key="1">
    <source>
        <dbReference type="ARBA" id="ARBA00004123"/>
    </source>
</evidence>
<dbReference type="RefSeq" id="XP_062624033.1">
    <property type="nucleotide sequence ID" value="XM_062768049.1"/>
</dbReference>
<proteinExistence type="predicted"/>
<dbReference type="Proteomes" id="UP000827549">
    <property type="component" value="Chromosome 1"/>
</dbReference>
<dbReference type="SMART" id="SM00066">
    <property type="entry name" value="GAL4"/>
    <property type="match status" value="1"/>
</dbReference>
<keyword evidence="3" id="KW-0238">DNA-binding</keyword>
<feature type="region of interest" description="Disordered" evidence="5">
    <location>
        <begin position="1"/>
        <end position="30"/>
    </location>
</feature>
<dbReference type="EMBL" id="CP086714">
    <property type="protein sequence ID" value="WOO78001.1"/>
    <property type="molecule type" value="Genomic_DNA"/>
</dbReference>
<dbReference type="GO" id="GO:0006351">
    <property type="term" value="P:DNA-templated transcription"/>
    <property type="evidence" value="ECO:0007669"/>
    <property type="project" value="InterPro"/>
</dbReference>
<reference evidence="7" key="1">
    <citation type="submission" date="2023-10" db="EMBL/GenBank/DDBJ databases">
        <authorList>
            <person name="Noh H."/>
        </authorList>
    </citation>
    <scope>NUCLEOTIDE SEQUENCE</scope>
    <source>
        <strain evidence="7">DUCC4014</strain>
    </source>
</reference>
<comment type="subcellular location">
    <subcellularLocation>
        <location evidence="1">Nucleus</location>
    </subcellularLocation>
</comment>
<dbReference type="GO" id="GO:0008270">
    <property type="term" value="F:zinc ion binding"/>
    <property type="evidence" value="ECO:0007669"/>
    <property type="project" value="InterPro"/>
</dbReference>
<dbReference type="PANTHER" id="PTHR46910">
    <property type="entry name" value="TRANSCRIPTION FACTOR PDR1"/>
    <property type="match status" value="1"/>
</dbReference>
<dbReference type="AlphaFoldDB" id="A0AAF0Y5E4"/>
<dbReference type="CDD" id="cd12148">
    <property type="entry name" value="fungal_TF_MHR"/>
    <property type="match status" value="1"/>
</dbReference>
<keyword evidence="2" id="KW-0479">Metal-binding</keyword>
<dbReference type="InterPro" id="IPR007219">
    <property type="entry name" value="XnlR_reg_dom"/>
</dbReference>
<dbReference type="SMART" id="SM00906">
    <property type="entry name" value="Fungal_trans"/>
    <property type="match status" value="1"/>
</dbReference>
<dbReference type="GO" id="GO:0003677">
    <property type="term" value="F:DNA binding"/>
    <property type="evidence" value="ECO:0007669"/>
    <property type="project" value="UniProtKB-KW"/>
</dbReference>
<keyword evidence="4" id="KW-0539">Nucleus</keyword>
<evidence type="ECO:0000256" key="4">
    <source>
        <dbReference type="ARBA" id="ARBA00023242"/>
    </source>
</evidence>
<evidence type="ECO:0000313" key="7">
    <source>
        <dbReference type="EMBL" id="WOO78001.1"/>
    </source>
</evidence>
<evidence type="ECO:0000256" key="3">
    <source>
        <dbReference type="ARBA" id="ARBA00023125"/>
    </source>
</evidence>
<keyword evidence="8" id="KW-1185">Reference proteome</keyword>
<dbReference type="SUPFAM" id="SSF57701">
    <property type="entry name" value="Zn2/Cys6 DNA-binding domain"/>
    <property type="match status" value="1"/>
</dbReference>
<name>A0AAF0Y5E4_9TREE</name>
<evidence type="ECO:0000256" key="2">
    <source>
        <dbReference type="ARBA" id="ARBA00022723"/>
    </source>
</evidence>
<dbReference type="Gene3D" id="4.10.240.10">
    <property type="entry name" value="Zn(2)-C6 fungal-type DNA-binding domain"/>
    <property type="match status" value="1"/>
</dbReference>